<reference evidence="2 3" key="1">
    <citation type="journal article" date="2016" name="Proc. Natl. Acad. Sci. U.S.A.">
        <title>Comparative genomics of biotechnologically important yeasts.</title>
        <authorList>
            <person name="Riley R."/>
            <person name="Haridas S."/>
            <person name="Wolfe K.H."/>
            <person name="Lopes M.R."/>
            <person name="Hittinger C.T."/>
            <person name="Goeker M."/>
            <person name="Salamov A.A."/>
            <person name="Wisecaver J.H."/>
            <person name="Long T.M."/>
            <person name="Calvey C.H."/>
            <person name="Aerts A.L."/>
            <person name="Barry K.W."/>
            <person name="Choi C."/>
            <person name="Clum A."/>
            <person name="Coughlan A.Y."/>
            <person name="Deshpande S."/>
            <person name="Douglass A.P."/>
            <person name="Hanson S.J."/>
            <person name="Klenk H.-P."/>
            <person name="LaButti K.M."/>
            <person name="Lapidus A."/>
            <person name="Lindquist E.A."/>
            <person name="Lipzen A.M."/>
            <person name="Meier-Kolthoff J.P."/>
            <person name="Ohm R.A."/>
            <person name="Otillar R.P."/>
            <person name="Pangilinan J.L."/>
            <person name="Peng Y."/>
            <person name="Rokas A."/>
            <person name="Rosa C.A."/>
            <person name="Scheuner C."/>
            <person name="Sibirny A.A."/>
            <person name="Slot J.C."/>
            <person name="Stielow J.B."/>
            <person name="Sun H."/>
            <person name="Kurtzman C.P."/>
            <person name="Blackwell M."/>
            <person name="Grigoriev I.V."/>
            <person name="Jeffries T.W."/>
        </authorList>
    </citation>
    <scope>NUCLEOTIDE SEQUENCE [LARGE SCALE GENOMIC DNA]</scope>
    <source>
        <strain evidence="3">ATCC 58044 / CBS 1984 / NCYC 433 / NRRL Y-366-8</strain>
    </source>
</reference>
<dbReference type="RefSeq" id="XP_019039986.1">
    <property type="nucleotide sequence ID" value="XM_019185491.1"/>
</dbReference>
<dbReference type="AlphaFoldDB" id="A0A1E3P5Q7"/>
<feature type="compositionally biased region" description="Polar residues" evidence="1">
    <location>
        <begin position="160"/>
        <end position="183"/>
    </location>
</feature>
<dbReference type="Proteomes" id="UP000094112">
    <property type="component" value="Unassembled WGS sequence"/>
</dbReference>
<feature type="region of interest" description="Disordered" evidence="1">
    <location>
        <begin position="108"/>
        <end position="228"/>
    </location>
</feature>
<feature type="compositionally biased region" description="Polar residues" evidence="1">
    <location>
        <begin position="195"/>
        <end position="228"/>
    </location>
</feature>
<name>A0A1E3P5Q7_WICAA</name>
<dbReference type="EMBL" id="KV454209">
    <property type="protein sequence ID" value="ODQ60779.1"/>
    <property type="molecule type" value="Genomic_DNA"/>
</dbReference>
<evidence type="ECO:0000313" key="3">
    <source>
        <dbReference type="Proteomes" id="UP000094112"/>
    </source>
</evidence>
<proteinExistence type="predicted"/>
<sequence length="228" mass="24899">MESFTAIEKINSTQNLTVKDFEEGSINLDDVMEEVNYLKKQITLIRQEMAAFLTGIATIDPSTKPQQAFEENTQRAASLQKALEDYVERYKKLTPLLQLVNQDLQLKVPPKQEPQVKPPSTASTTSSSTSNTSNTSNNNNNTTAAPPSKKAPQRKRTYTKKNQAATPNNVPTPATNLQQNARSNAPILPNGNGSGSYQAGSVIGFNSFQPNRESSTDANGSENQPILL</sequence>
<protein>
    <submittedName>
        <fullName evidence="2">Uncharacterized protein</fullName>
    </submittedName>
</protein>
<dbReference type="GeneID" id="30202737"/>
<evidence type="ECO:0000313" key="2">
    <source>
        <dbReference type="EMBL" id="ODQ60779.1"/>
    </source>
</evidence>
<dbReference type="OrthoDB" id="8189076at2759"/>
<evidence type="ECO:0000256" key="1">
    <source>
        <dbReference type="SAM" id="MobiDB-lite"/>
    </source>
</evidence>
<accession>A0A1E3P5Q7</accession>
<feature type="compositionally biased region" description="Low complexity" evidence="1">
    <location>
        <begin position="108"/>
        <end position="148"/>
    </location>
</feature>
<gene>
    <name evidence="2" type="ORF">WICANDRAFT_83109</name>
</gene>
<keyword evidence="3" id="KW-1185">Reference proteome</keyword>
<organism evidence="2 3">
    <name type="scientific">Wickerhamomyces anomalus (strain ATCC 58044 / CBS 1984 / NCYC 433 / NRRL Y-366-8)</name>
    <name type="common">Yeast</name>
    <name type="synonym">Hansenula anomala</name>
    <dbReference type="NCBI Taxonomy" id="683960"/>
    <lineage>
        <taxon>Eukaryota</taxon>
        <taxon>Fungi</taxon>
        <taxon>Dikarya</taxon>
        <taxon>Ascomycota</taxon>
        <taxon>Saccharomycotina</taxon>
        <taxon>Saccharomycetes</taxon>
        <taxon>Phaffomycetales</taxon>
        <taxon>Wickerhamomycetaceae</taxon>
        <taxon>Wickerhamomyces</taxon>
    </lineage>
</organism>